<dbReference type="InterPro" id="IPR002347">
    <property type="entry name" value="SDR_fam"/>
</dbReference>
<dbReference type="PRINTS" id="PR00080">
    <property type="entry name" value="SDRFAMILY"/>
</dbReference>
<dbReference type="InterPro" id="IPR036291">
    <property type="entry name" value="NAD(P)-bd_dom_sf"/>
</dbReference>
<protein>
    <submittedName>
        <fullName evidence="4">SDR family oxidoreductase</fullName>
    </submittedName>
</protein>
<evidence type="ECO:0000259" key="3">
    <source>
        <dbReference type="SMART" id="SM00822"/>
    </source>
</evidence>
<reference evidence="4 5" key="2">
    <citation type="submission" date="2019-04" db="EMBL/GenBank/DDBJ databases">
        <authorList>
            <person name="Yang S."/>
            <person name="Wei W."/>
        </authorList>
    </citation>
    <scope>NUCLEOTIDE SEQUENCE [LARGE SCALE GENOMIC DNA]</scope>
    <source>
        <strain evidence="5">ZP60</strain>
    </source>
</reference>
<dbReference type="AlphaFoldDB" id="A0A4D6KFS4"/>
<dbReference type="InterPro" id="IPR020904">
    <property type="entry name" value="Sc_DH/Rdtase_CS"/>
</dbReference>
<sequence>MSVLDRFRLDGQTAIVTGGNRGIGRAIAQALAEAGADVAIGNRDAESGRRAAEEIEAATDATVRAYEADVTDEAQVEALVEATVEAFGGVDVLVNNAGITVHAPAEEMTVEQFQRVVDVNLTGTFRCAKHAGRAMLDTADQNDESARGGVGSIVNLSSMSARVANYPQHQVAYNATKGAVDSFTRQLASEWADDGIRVNAVAPGYVRTDPVDEALREDPELEALWKSEMLLDEMARPEDIAPLVVYLASEASWYVTGSSVLIDGGYTVR</sequence>
<name>A0A4D6KFS4_9EURY</name>
<dbReference type="SUPFAM" id="SSF51735">
    <property type="entry name" value="NAD(P)-binding Rossmann-fold domains"/>
    <property type="match status" value="1"/>
</dbReference>
<keyword evidence="2" id="KW-0560">Oxidoreductase</keyword>
<dbReference type="Pfam" id="PF13561">
    <property type="entry name" value="adh_short_C2"/>
    <property type="match status" value="1"/>
</dbReference>
<dbReference type="KEGG" id="halz:E5139_10745"/>
<dbReference type="OMA" id="MTYRASK"/>
<dbReference type="NCBIfam" id="NF005559">
    <property type="entry name" value="PRK07231.1"/>
    <property type="match status" value="1"/>
</dbReference>
<dbReference type="EMBL" id="CP039375">
    <property type="protein sequence ID" value="QCD66095.1"/>
    <property type="molecule type" value="Genomic_DNA"/>
</dbReference>
<dbReference type="FunFam" id="3.40.50.720:FF:000084">
    <property type="entry name" value="Short-chain dehydrogenase reductase"/>
    <property type="match status" value="1"/>
</dbReference>
<evidence type="ECO:0000256" key="1">
    <source>
        <dbReference type="ARBA" id="ARBA00006484"/>
    </source>
</evidence>
<dbReference type="Gene3D" id="3.40.50.720">
    <property type="entry name" value="NAD(P)-binding Rossmann-like Domain"/>
    <property type="match status" value="1"/>
</dbReference>
<dbReference type="Proteomes" id="UP000297053">
    <property type="component" value="Chromosome"/>
</dbReference>
<dbReference type="PROSITE" id="PS00061">
    <property type="entry name" value="ADH_SHORT"/>
    <property type="match status" value="1"/>
</dbReference>
<dbReference type="GeneID" id="42179419"/>
<accession>A0A4D6KFS4</accession>
<evidence type="ECO:0000256" key="2">
    <source>
        <dbReference type="ARBA" id="ARBA00023002"/>
    </source>
</evidence>
<organism evidence="4 5">
    <name type="scientific">Halomicrobium mukohataei</name>
    <dbReference type="NCBI Taxonomy" id="57705"/>
    <lineage>
        <taxon>Archaea</taxon>
        <taxon>Methanobacteriati</taxon>
        <taxon>Methanobacteriota</taxon>
        <taxon>Stenosarchaea group</taxon>
        <taxon>Halobacteria</taxon>
        <taxon>Halobacteriales</taxon>
        <taxon>Haloarculaceae</taxon>
        <taxon>Halomicrobium</taxon>
    </lineage>
</organism>
<gene>
    <name evidence="4" type="ORF">E5139_10745</name>
</gene>
<dbReference type="PRINTS" id="PR00081">
    <property type="entry name" value="GDHRDH"/>
</dbReference>
<dbReference type="SMART" id="SM00822">
    <property type="entry name" value="PKS_KR"/>
    <property type="match status" value="1"/>
</dbReference>
<dbReference type="InterPro" id="IPR057326">
    <property type="entry name" value="KR_dom"/>
</dbReference>
<dbReference type="RefSeq" id="WP_015762483.1">
    <property type="nucleotide sequence ID" value="NZ_CP039375.1"/>
</dbReference>
<dbReference type="GO" id="GO:0016616">
    <property type="term" value="F:oxidoreductase activity, acting on the CH-OH group of donors, NAD or NADP as acceptor"/>
    <property type="evidence" value="ECO:0007669"/>
    <property type="project" value="TreeGrafter"/>
</dbReference>
<dbReference type="PANTHER" id="PTHR42760">
    <property type="entry name" value="SHORT-CHAIN DEHYDROGENASES/REDUCTASES FAMILY MEMBER"/>
    <property type="match status" value="1"/>
</dbReference>
<dbReference type="PANTHER" id="PTHR42760:SF115">
    <property type="entry name" value="3-OXOACYL-[ACYL-CARRIER-PROTEIN] REDUCTASE FABG"/>
    <property type="match status" value="1"/>
</dbReference>
<evidence type="ECO:0000313" key="5">
    <source>
        <dbReference type="Proteomes" id="UP000297053"/>
    </source>
</evidence>
<feature type="domain" description="Ketoreductase" evidence="3">
    <location>
        <begin position="12"/>
        <end position="204"/>
    </location>
</feature>
<proteinExistence type="inferred from homology"/>
<evidence type="ECO:0000313" key="4">
    <source>
        <dbReference type="EMBL" id="QCD66095.1"/>
    </source>
</evidence>
<reference evidence="4 5" key="1">
    <citation type="submission" date="2019-04" db="EMBL/GenBank/DDBJ databases">
        <title>Complete genome sequence of Arthrobacter sp. ZXY-2 associated with effective atrazine degradation and salt adaptation.</title>
        <authorList>
            <person name="Zhao X."/>
        </authorList>
    </citation>
    <scope>NUCLEOTIDE SEQUENCE [LARGE SCALE GENOMIC DNA]</scope>
    <source>
        <strain evidence="5">ZP60</strain>
    </source>
</reference>
<comment type="similarity">
    <text evidence="1">Belongs to the short-chain dehydrogenases/reductases (SDR) family.</text>
</comment>